<dbReference type="EMBL" id="CP104973">
    <property type="protein sequence ID" value="UXN59988.1"/>
    <property type="molecule type" value="Genomic_DNA"/>
</dbReference>
<dbReference type="Proteomes" id="UP001061991">
    <property type="component" value="Chromosome"/>
</dbReference>
<keyword evidence="2" id="KW-1185">Reference proteome</keyword>
<name>A0ACD4D2R9_9HYPH</name>
<proteinExistence type="predicted"/>
<gene>
    <name evidence="1" type="ORF">N8E88_26130</name>
</gene>
<evidence type="ECO:0000313" key="1">
    <source>
        <dbReference type="EMBL" id="UXN59988.1"/>
    </source>
</evidence>
<reference evidence="1" key="1">
    <citation type="submission" date="2022-09" db="EMBL/GenBank/DDBJ databases">
        <title>Interaction between co-microsymbionts with complementary sets of symbiotic genes in legume-rhizobium systems.</title>
        <authorList>
            <person name="Safronova V."/>
            <person name="Sazanova A."/>
            <person name="Afonin A."/>
            <person name="Chirak E."/>
        </authorList>
    </citation>
    <scope>NUCLEOTIDE SEQUENCE</scope>
    <source>
        <strain evidence="1">A18/3m</strain>
    </source>
</reference>
<accession>A0ACD4D2R9</accession>
<evidence type="ECO:0000313" key="2">
    <source>
        <dbReference type="Proteomes" id="UP001061991"/>
    </source>
</evidence>
<organism evidence="1 2">
    <name type="scientific">Phyllobacterium zundukense</name>
    <dbReference type="NCBI Taxonomy" id="1867719"/>
    <lineage>
        <taxon>Bacteria</taxon>
        <taxon>Pseudomonadati</taxon>
        <taxon>Pseudomonadota</taxon>
        <taxon>Alphaproteobacteria</taxon>
        <taxon>Hyphomicrobiales</taxon>
        <taxon>Phyllobacteriaceae</taxon>
        <taxon>Phyllobacterium</taxon>
    </lineage>
</organism>
<sequence>MSAVDRRRFMKMMGVTAAGTAGLSMMPPAIQQALAIEPNRATGTIQDVEHVVILMQENRSFDHYFGTYNGVRGYTDPRPVRLPSTGKPTWFQPNSNDLGRNIIRGLASHLRCGVDPNTPYIAPFHIDYAKTGEVVRFTCHLVESGIGAWNKGHYNRWIEAKLDTLVMGYLKHKDVSYHRHLANSFTICDQYFSSVHGDTNPNRLHLFSGTASDPSEPYRHFAYQKGFGSGPNGPEFGPGCRWKTYPERIEEYNRKPENKTKPISWRVYQGGTGQPGSPTDNFGDNSLEYFSAYRNDPVKDCVWKEGKCLVPDGWLRLPKEKTNVNHAKLGSLTRNGVTNRTLKEFAADIKEGKLPNVTWIVPPEHYSEHTSKNASTDGAYYINKVLSALVANPEVWSKTVFIINYDENDGFFDHVVPPMPPIAPADGKVSPSLKKSLRLEYRRDPLICYDHPIGFGPRVPCLVVSPWSKGGWVNSQVFDHTSVLRFLEARFGIQETNITDWRRAVAGDLTSALDFANPDNETTGLVKQTAFKVRGPASNKLLPNVPNDNTKNLPKVENPLTLFDDKTSNPDGSRKARAIPYEFYVTAAVKSKGIDLTFSTENHGIHFNVYNNIYYWNKYITEKNYYSTRRYTVVKGSPITDSWAVATDEYDITAYGPNGYLARFKGRTARDYEPDIVASVLHLPNGNVRLTFSCLEVYAWPHDTIVKVSSKYLLFKSTTGTYTDSELLLMNYQPREIEIDTKDGWYDISVQLMGSDGKPQDFFLRRFAGHVETGKPSKTDPFLTKDLPVAKADVVSSVPQVNVQSVHPRGTDKMIFEEAGIQIIK</sequence>
<protein>
    <submittedName>
        <fullName evidence="1">Phospholipase C, phosphocholine-specific</fullName>
    </submittedName>
</protein>